<feature type="region of interest" description="Disordered" evidence="1">
    <location>
        <begin position="1"/>
        <end position="56"/>
    </location>
</feature>
<name>A0A9P6BYM3_9AGAR</name>
<proteinExistence type="predicted"/>
<accession>A0A9P6BYM3</accession>
<feature type="compositionally biased region" description="Polar residues" evidence="1">
    <location>
        <begin position="1033"/>
        <end position="1044"/>
    </location>
</feature>
<comment type="caution">
    <text evidence="2">The sequence shown here is derived from an EMBL/GenBank/DDBJ whole genome shotgun (WGS) entry which is preliminary data.</text>
</comment>
<feature type="compositionally biased region" description="Polar residues" evidence="1">
    <location>
        <begin position="459"/>
        <end position="496"/>
    </location>
</feature>
<feature type="compositionally biased region" description="Basic and acidic residues" evidence="1">
    <location>
        <begin position="22"/>
        <end position="33"/>
    </location>
</feature>
<organism evidence="2 3">
    <name type="scientific">Macrolepiota fuliginosa MF-IS2</name>
    <dbReference type="NCBI Taxonomy" id="1400762"/>
    <lineage>
        <taxon>Eukaryota</taxon>
        <taxon>Fungi</taxon>
        <taxon>Dikarya</taxon>
        <taxon>Basidiomycota</taxon>
        <taxon>Agaricomycotina</taxon>
        <taxon>Agaricomycetes</taxon>
        <taxon>Agaricomycetidae</taxon>
        <taxon>Agaricales</taxon>
        <taxon>Agaricineae</taxon>
        <taxon>Agaricaceae</taxon>
        <taxon>Macrolepiota</taxon>
    </lineage>
</organism>
<protein>
    <submittedName>
        <fullName evidence="2">Uncharacterized protein</fullName>
    </submittedName>
</protein>
<feature type="compositionally biased region" description="Basic and acidic residues" evidence="1">
    <location>
        <begin position="727"/>
        <end position="742"/>
    </location>
</feature>
<sequence>MASLPHTPIESTPESSPQIESLSKKLETMEKKVGPHFSESQTDPPHSAVHHSFSPDDIVKPVQTLPVILSPSERQAAKMLEEVPGYFPTEDTLRKKKEEREQAGPPPSTVEKVKNTIVALGDYAKEWSDYAKGYVPASLGAYIGGGEKGRNGSGSNQGITGGIGSLPGTPREADIARLPEEREHSDEINRLDSHAPRSAVQAPAVMSTSNPFRTQKFLQMQRETMPYDVRPDSYVDEPSGSRARYVDTALPPRTYSAVHEPTTPQSPNASSGFGTSVQLPVRTVSPPESPARAVPPTAEPPTTEHMSVRDPNVTATAASETEHSGSETNHGPTILGVPDPATPTTEQFRETSPNTTTAAKEETPATDSAPSPPQRDEGKRGWGLSRRRSQGNRSGKAKELHEPEVETKESESKPKASFRERLSGFFRRKPKELHKHESSSSSESSVGGSDHTNEEAEEFTNQKAPSDSSIPEKTGEVATSEQTARQRSATVPSAISPTAMDKGMIAMEHERLTKSSLEGKEGEKASREVKQPRTSRSYSHPTAPRHVPAHHDETMGPLPSHVELRSKKEPPTQESGSGSRVGVGSLPRPRDEVGAAELPDERRADEARVIPSQREHQQESTGTPSGQSLPSSRVGMASAPQVALGMYAPTQSQDQTQEGAHQPTQYVSQPGQGTTGVEYQPAGMSYERGFGHQQGYPPRTEFAGQQAEQFQPQAYQEPPHPSFFSLDRARKEQEERAREIKTGRRRTIFNAGESSGQTSEAPYHDKSAPVARTHRTAPALGIHTTDTSQTHSDAPGAQTRATKGLNHDVEFIQHQVPQGTGSSSISAPQPMLAPTSLTTRLAAQHRIDEIQTPLDLSAHPSRSSSAEDASPARAPPSTHEQISGTRVDVIHPLREQYFRSAAEMDDSETQMGSGAGGVLPGYPNPAELNALIGERMYDDHMRAAGAAEPAQTTTNRLAIRPRSVVDQLENCSPSNDIVPDIIEPAISSEYTIDITGDIVADSPIPVSASLQVYEDISRAQSGLSTKTEHGSVSEPNSTNITPPTGRSAEWMNESVKPIVGEGLSVGDLGPPVCTLDATDNKERQGYEWEEIRASPHN</sequence>
<dbReference type="Proteomes" id="UP000807342">
    <property type="component" value="Unassembled WGS sequence"/>
</dbReference>
<feature type="compositionally biased region" description="Polar residues" evidence="1">
    <location>
        <begin position="342"/>
        <end position="354"/>
    </location>
</feature>
<feature type="compositionally biased region" description="Polar residues" evidence="1">
    <location>
        <begin position="619"/>
        <end position="631"/>
    </location>
</feature>
<feature type="compositionally biased region" description="Basic and acidic residues" evidence="1">
    <location>
        <begin position="91"/>
        <end position="102"/>
    </location>
</feature>
<feature type="compositionally biased region" description="Polar residues" evidence="1">
    <location>
        <begin position="9"/>
        <end position="21"/>
    </location>
</feature>
<feature type="region of interest" description="Disordered" evidence="1">
    <location>
        <begin position="852"/>
        <end position="887"/>
    </location>
</feature>
<dbReference type="AlphaFoldDB" id="A0A9P6BYM3"/>
<feature type="compositionally biased region" description="Basic and acidic residues" evidence="1">
    <location>
        <begin position="562"/>
        <end position="571"/>
    </location>
</feature>
<feature type="compositionally biased region" description="Basic and acidic residues" evidence="1">
    <location>
        <begin position="171"/>
        <end position="195"/>
    </location>
</feature>
<feature type="region of interest" description="Disordered" evidence="1">
    <location>
        <begin position="142"/>
        <end position="800"/>
    </location>
</feature>
<feature type="compositionally biased region" description="Low complexity" evidence="1">
    <location>
        <begin position="290"/>
        <end position="303"/>
    </location>
</feature>
<feature type="compositionally biased region" description="Polar residues" evidence="1">
    <location>
        <begin position="649"/>
        <end position="677"/>
    </location>
</feature>
<feature type="compositionally biased region" description="Basic and acidic residues" evidence="1">
    <location>
        <begin position="588"/>
        <end position="618"/>
    </location>
</feature>
<feature type="compositionally biased region" description="Polar residues" evidence="1">
    <location>
        <begin position="206"/>
        <end position="222"/>
    </location>
</feature>
<feature type="compositionally biased region" description="Basic and acidic residues" evidence="1">
    <location>
        <begin position="396"/>
        <end position="422"/>
    </location>
</feature>
<feature type="compositionally biased region" description="Polar residues" evidence="1">
    <location>
        <begin position="262"/>
        <end position="278"/>
    </location>
</feature>
<gene>
    <name evidence="2" type="ORF">P691DRAFT_764860</name>
</gene>
<feature type="compositionally biased region" description="Basic and acidic residues" evidence="1">
    <location>
        <begin position="507"/>
        <end position="531"/>
    </location>
</feature>
<feature type="region of interest" description="Disordered" evidence="1">
    <location>
        <begin position="81"/>
        <end position="110"/>
    </location>
</feature>
<evidence type="ECO:0000256" key="1">
    <source>
        <dbReference type="SAM" id="MobiDB-lite"/>
    </source>
</evidence>
<reference evidence="2" key="1">
    <citation type="submission" date="2020-11" db="EMBL/GenBank/DDBJ databases">
        <authorList>
            <consortium name="DOE Joint Genome Institute"/>
            <person name="Ahrendt S."/>
            <person name="Riley R."/>
            <person name="Andreopoulos W."/>
            <person name="Labutti K."/>
            <person name="Pangilinan J."/>
            <person name="Ruiz-Duenas F.J."/>
            <person name="Barrasa J.M."/>
            <person name="Sanchez-Garcia M."/>
            <person name="Camarero S."/>
            <person name="Miyauchi S."/>
            <person name="Serrano A."/>
            <person name="Linde D."/>
            <person name="Babiker R."/>
            <person name="Drula E."/>
            <person name="Ayuso-Fernandez I."/>
            <person name="Pacheco R."/>
            <person name="Padilla G."/>
            <person name="Ferreira P."/>
            <person name="Barriuso J."/>
            <person name="Kellner H."/>
            <person name="Castanera R."/>
            <person name="Alfaro M."/>
            <person name="Ramirez L."/>
            <person name="Pisabarro A.G."/>
            <person name="Kuo A."/>
            <person name="Tritt A."/>
            <person name="Lipzen A."/>
            <person name="He G."/>
            <person name="Yan M."/>
            <person name="Ng V."/>
            <person name="Cullen D."/>
            <person name="Martin F."/>
            <person name="Rosso M.-N."/>
            <person name="Henrissat B."/>
            <person name="Hibbett D."/>
            <person name="Martinez A.T."/>
            <person name="Grigoriev I.V."/>
        </authorList>
    </citation>
    <scope>NUCLEOTIDE SEQUENCE</scope>
    <source>
        <strain evidence="2">MF-IS2</strain>
    </source>
</reference>
<keyword evidence="3" id="KW-1185">Reference proteome</keyword>
<feature type="region of interest" description="Disordered" evidence="1">
    <location>
        <begin position="1061"/>
        <end position="1097"/>
    </location>
</feature>
<evidence type="ECO:0000313" key="2">
    <source>
        <dbReference type="EMBL" id="KAF9442809.1"/>
    </source>
</evidence>
<dbReference type="OrthoDB" id="3268823at2759"/>
<feature type="compositionally biased region" description="Basic and acidic residues" evidence="1">
    <location>
        <begin position="1078"/>
        <end position="1097"/>
    </location>
</feature>
<evidence type="ECO:0000313" key="3">
    <source>
        <dbReference type="Proteomes" id="UP000807342"/>
    </source>
</evidence>
<feature type="region of interest" description="Disordered" evidence="1">
    <location>
        <begin position="1021"/>
        <end position="1048"/>
    </location>
</feature>
<feature type="compositionally biased region" description="Low complexity" evidence="1">
    <location>
        <begin position="575"/>
        <end position="585"/>
    </location>
</feature>
<feature type="compositionally biased region" description="Low complexity" evidence="1">
    <location>
        <begin position="701"/>
        <end position="717"/>
    </location>
</feature>
<dbReference type="EMBL" id="MU151564">
    <property type="protein sequence ID" value="KAF9442809.1"/>
    <property type="molecule type" value="Genomic_DNA"/>
</dbReference>